<reference evidence="1" key="1">
    <citation type="submission" date="2020-04" db="EMBL/GenBank/DDBJ databases">
        <authorList>
            <person name="Chiriac C."/>
            <person name="Salcher M."/>
            <person name="Ghai R."/>
            <person name="Kavagutti S V."/>
        </authorList>
    </citation>
    <scope>NUCLEOTIDE SEQUENCE</scope>
</reference>
<protein>
    <recommendedName>
        <fullName evidence="2">Major capsid protein</fullName>
    </recommendedName>
</protein>
<sequence length="329" mass="35412">MLLSGVPLIPELFFTYQQEEIRDKNALVTSGLMATNPAIQAEFAKGGKTIDLPFYGDLTGDSEIDSDTTASNPADIGGDVQVGVRNKRRKTFRSSDLAAAISGSDPAQAIARSTGRYWIRDMQVTARSIMNGLFSTGGPLATSHAVGGASAQLSQSLMVDGIAKLGDAGDELTGVMMHSAVYYALMKLDLIVPSSSASQTDARVSGETLEKGSYLGRPVFVDDKLPFDTTGGGGGSLPIYQTFFFGKGAFSYANDQPKYPVETDRDKFLGVEFLINRAYYLIHPNGMSWRGNPAAAAGPTNAELATPSNWVKVFEDDRNIRITRMRCYI</sequence>
<dbReference type="Pfam" id="PF20036">
    <property type="entry name" value="Gp13-like"/>
    <property type="match status" value="1"/>
</dbReference>
<name>A0A6J5MLU7_9CAUD</name>
<accession>A0A6J5MLU7</accession>
<dbReference type="InterPro" id="IPR045404">
    <property type="entry name" value="Gp13-like"/>
</dbReference>
<proteinExistence type="predicted"/>
<evidence type="ECO:0000313" key="1">
    <source>
        <dbReference type="EMBL" id="CAB4148055.1"/>
    </source>
</evidence>
<gene>
    <name evidence="1" type="ORF">UFOVP431_94</name>
</gene>
<evidence type="ECO:0008006" key="2">
    <source>
        <dbReference type="Google" id="ProtNLM"/>
    </source>
</evidence>
<organism evidence="1">
    <name type="scientific">uncultured Caudovirales phage</name>
    <dbReference type="NCBI Taxonomy" id="2100421"/>
    <lineage>
        <taxon>Viruses</taxon>
        <taxon>Duplodnaviria</taxon>
        <taxon>Heunggongvirae</taxon>
        <taxon>Uroviricota</taxon>
        <taxon>Caudoviricetes</taxon>
        <taxon>Peduoviridae</taxon>
        <taxon>Maltschvirus</taxon>
        <taxon>Maltschvirus maltsch</taxon>
    </lineage>
</organism>
<dbReference type="EMBL" id="LR796483">
    <property type="protein sequence ID" value="CAB4148055.1"/>
    <property type="molecule type" value="Genomic_DNA"/>
</dbReference>